<dbReference type="PANTHER" id="PTHR31321:SF135">
    <property type="entry name" value="OS11G0659600 PROTEIN"/>
    <property type="match status" value="1"/>
</dbReference>
<sequence length="238" mass="25533">MVMSKHMLVLSLLLVLFELGSLPTTLCQEPATNDTQDAGCAKKDAALSSAETIKEPCRIIVWNDTATTLGKDGKPLGVDGSSTMTIEGKERRGTSTATLRVMGTKATFYNCTIDGGQGAPYDQMGLHYFKACVPSKAPSTSPSDLPSRSTRNARSFRLLKEAAAALPMAPPEQQRPRNPIKAAPGESGLAFKTCTIEGEGEKIYLGLGRVGTPVIYCYTDIGKEILSMLTLHQNCCRN</sequence>
<name>K3Z0T5_SETIT</name>
<dbReference type="STRING" id="4555.K3Z0T5"/>
<reference evidence="2" key="2">
    <citation type="submission" date="2018-08" db="UniProtKB">
        <authorList>
            <consortium name="EnsemblPlants"/>
        </authorList>
    </citation>
    <scope>IDENTIFICATION</scope>
    <source>
        <strain evidence="2">Yugu1</strain>
    </source>
</reference>
<dbReference type="Gene3D" id="2.160.20.10">
    <property type="entry name" value="Single-stranded right-handed beta-helix, Pectin lyase-like"/>
    <property type="match status" value="1"/>
</dbReference>
<evidence type="ECO:0000256" key="1">
    <source>
        <dbReference type="SAM" id="SignalP"/>
    </source>
</evidence>
<dbReference type="HOGENOM" id="CLU_1167581_0_0_1"/>
<dbReference type="InterPro" id="IPR012334">
    <property type="entry name" value="Pectin_lyas_fold"/>
</dbReference>
<reference evidence="3" key="1">
    <citation type="journal article" date="2012" name="Nat. Biotechnol.">
        <title>Reference genome sequence of the model plant Setaria.</title>
        <authorList>
            <person name="Bennetzen J.L."/>
            <person name="Schmutz J."/>
            <person name="Wang H."/>
            <person name="Percifield R."/>
            <person name="Hawkins J."/>
            <person name="Pontaroli A.C."/>
            <person name="Estep M."/>
            <person name="Feng L."/>
            <person name="Vaughn J.N."/>
            <person name="Grimwood J."/>
            <person name="Jenkins J."/>
            <person name="Barry K."/>
            <person name="Lindquist E."/>
            <person name="Hellsten U."/>
            <person name="Deshpande S."/>
            <person name="Wang X."/>
            <person name="Wu X."/>
            <person name="Mitros T."/>
            <person name="Triplett J."/>
            <person name="Yang X."/>
            <person name="Ye C.Y."/>
            <person name="Mauro-Herrera M."/>
            <person name="Wang L."/>
            <person name="Li P."/>
            <person name="Sharma M."/>
            <person name="Sharma R."/>
            <person name="Ronald P.C."/>
            <person name="Panaud O."/>
            <person name="Kellogg E.A."/>
            <person name="Brutnell T.P."/>
            <person name="Doust A.N."/>
            <person name="Tuskan G.A."/>
            <person name="Rokhsar D."/>
            <person name="Devos K.M."/>
        </authorList>
    </citation>
    <scope>NUCLEOTIDE SEQUENCE [LARGE SCALE GENOMIC DNA]</scope>
    <source>
        <strain evidence="3">cv. Yugu1</strain>
    </source>
</reference>
<feature type="chain" id="PRO_5010127381" description="Pectinesterase" evidence="1">
    <location>
        <begin position="28"/>
        <end position="238"/>
    </location>
</feature>
<dbReference type="Gramene" id="KQL31995">
    <property type="protein sequence ID" value="KQL31995"/>
    <property type="gene ID" value="SETIT_020152mg"/>
</dbReference>
<protein>
    <recommendedName>
        <fullName evidence="4">Pectinesterase</fullName>
    </recommendedName>
</protein>
<keyword evidence="3" id="KW-1185">Reference proteome</keyword>
<dbReference type="InParanoid" id="K3Z0T5"/>
<dbReference type="PANTHER" id="PTHR31321">
    <property type="entry name" value="ACYL-COA THIOESTER HYDROLASE YBHC-RELATED"/>
    <property type="match status" value="1"/>
</dbReference>
<feature type="signal peptide" evidence="1">
    <location>
        <begin position="1"/>
        <end position="27"/>
    </location>
</feature>
<organism evidence="2 3">
    <name type="scientific">Setaria italica</name>
    <name type="common">Foxtail millet</name>
    <name type="synonym">Panicum italicum</name>
    <dbReference type="NCBI Taxonomy" id="4555"/>
    <lineage>
        <taxon>Eukaryota</taxon>
        <taxon>Viridiplantae</taxon>
        <taxon>Streptophyta</taxon>
        <taxon>Embryophyta</taxon>
        <taxon>Tracheophyta</taxon>
        <taxon>Spermatophyta</taxon>
        <taxon>Magnoliopsida</taxon>
        <taxon>Liliopsida</taxon>
        <taxon>Poales</taxon>
        <taxon>Poaceae</taxon>
        <taxon>PACMAD clade</taxon>
        <taxon>Panicoideae</taxon>
        <taxon>Panicodae</taxon>
        <taxon>Paniceae</taxon>
        <taxon>Cenchrinae</taxon>
        <taxon>Setaria</taxon>
    </lineage>
</organism>
<dbReference type="GO" id="GO:0045490">
    <property type="term" value="P:pectin catabolic process"/>
    <property type="evidence" value="ECO:0000318"/>
    <property type="project" value="GO_Central"/>
</dbReference>
<dbReference type="GO" id="GO:0030599">
    <property type="term" value="F:pectinesterase activity"/>
    <property type="evidence" value="ECO:0000318"/>
    <property type="project" value="GO_Central"/>
</dbReference>
<keyword evidence="1" id="KW-0732">Signal</keyword>
<evidence type="ECO:0008006" key="4">
    <source>
        <dbReference type="Google" id="ProtNLM"/>
    </source>
</evidence>
<dbReference type="AlphaFoldDB" id="K3Z0T5"/>
<dbReference type="Proteomes" id="UP000004995">
    <property type="component" value="Unassembled WGS sequence"/>
</dbReference>
<dbReference type="EnsemblPlants" id="KQL31995">
    <property type="protein sequence ID" value="KQL31995"/>
    <property type="gene ID" value="SETIT_020152mg"/>
</dbReference>
<dbReference type="EMBL" id="AGNK02000590">
    <property type="status" value="NOT_ANNOTATED_CDS"/>
    <property type="molecule type" value="Genomic_DNA"/>
</dbReference>
<evidence type="ECO:0000313" key="2">
    <source>
        <dbReference type="EnsemblPlants" id="KQL31995"/>
    </source>
</evidence>
<accession>K3Z0T5</accession>
<proteinExistence type="predicted"/>
<evidence type="ECO:0000313" key="3">
    <source>
        <dbReference type="Proteomes" id="UP000004995"/>
    </source>
</evidence>